<dbReference type="PANTHER" id="PTHR11328">
    <property type="entry name" value="MAJOR FACILITATOR SUPERFAMILY DOMAIN-CONTAINING PROTEIN"/>
    <property type="match status" value="1"/>
</dbReference>
<keyword evidence="2" id="KW-1133">Transmembrane helix</keyword>
<dbReference type="Gene3D" id="1.20.1250.20">
    <property type="entry name" value="MFS general substrate transporter like domains"/>
    <property type="match status" value="2"/>
</dbReference>
<gene>
    <name evidence="3" type="ORF">CDO81_08430</name>
</gene>
<keyword evidence="2" id="KW-0472">Membrane</keyword>
<evidence type="ECO:0000313" key="4">
    <source>
        <dbReference type="Proteomes" id="UP000197446"/>
    </source>
</evidence>
<evidence type="ECO:0000256" key="2">
    <source>
        <dbReference type="SAM" id="Phobius"/>
    </source>
</evidence>
<reference evidence="3 4" key="1">
    <citation type="journal article" date="2007" name="Int. J. Syst. Evol. Microbiol.">
        <title>Description of Pelomonas aquatica sp. nov. and Pelomonas puraquae sp. nov., isolated from industrial and haemodialysis water.</title>
        <authorList>
            <person name="Gomila M."/>
            <person name="Bowien B."/>
            <person name="Falsen E."/>
            <person name="Moore E.R."/>
            <person name="Lalucat J."/>
        </authorList>
    </citation>
    <scope>NUCLEOTIDE SEQUENCE [LARGE SCALE GENOMIC DNA]</scope>
    <source>
        <strain evidence="3 4">CCUG 52769</strain>
    </source>
</reference>
<keyword evidence="2" id="KW-0812">Transmembrane</keyword>
<evidence type="ECO:0000313" key="3">
    <source>
        <dbReference type="EMBL" id="OWR04599.1"/>
    </source>
</evidence>
<feature type="transmembrane region" description="Helical" evidence="2">
    <location>
        <begin position="251"/>
        <end position="268"/>
    </location>
</feature>
<keyword evidence="4" id="KW-1185">Reference proteome</keyword>
<dbReference type="RefSeq" id="WP_088482734.1">
    <property type="nucleotide sequence ID" value="NZ_NISI01000002.1"/>
</dbReference>
<protein>
    <submittedName>
        <fullName evidence="3">MFS transporter</fullName>
    </submittedName>
</protein>
<feature type="transmembrane region" description="Helical" evidence="2">
    <location>
        <begin position="280"/>
        <end position="298"/>
    </location>
</feature>
<feature type="transmembrane region" description="Helical" evidence="2">
    <location>
        <begin position="171"/>
        <end position="192"/>
    </location>
</feature>
<feature type="transmembrane region" description="Helical" evidence="2">
    <location>
        <begin position="12"/>
        <end position="31"/>
    </location>
</feature>
<dbReference type="InterPro" id="IPR039672">
    <property type="entry name" value="MFS_2"/>
</dbReference>
<feature type="transmembrane region" description="Helical" evidence="2">
    <location>
        <begin position="107"/>
        <end position="126"/>
    </location>
</feature>
<sequence length="412" mass="42870">MTDKAELPPLDGLRYGALGLALAFVALPLYVHLPQHYATQFGVPLASLGALLLAARALDAVADPWIGRLSDRALGRRGLLWQLPLAGVLLAAGFAGLFFPLPRTPGALLAWAGVLLVLTYLAYSLLTVLHQAWGARLGGGVARQTRVVAWREGFALVGVVTASVLPSTLGLGATAVALAVTLALGLVLLAFAPQPGVSPAEPAPLALAWRVPEFRRLLAVYLLNGIAAAVPATLLLFFIDDRLRLPQAQGLFLASYFAAAVVSLPLWLRVIARLGQPRSWGLGMGLAIATFAWAAVLGEGDRNGFLAVCIASGAALGADLAVAGALLTGVIQRAGHAGQAEGAFFGWWNAATKLNLALAAGLALPLLQLLGYAPGQRDAQALQALTLAYCLLPCALKLAAAALLYRYFIAKP</sequence>
<accession>A0A254N994</accession>
<proteinExistence type="inferred from homology"/>
<comment type="caution">
    <text evidence="3">The sequence shown here is derived from an EMBL/GenBank/DDBJ whole genome shotgun (WGS) entry which is preliminary data.</text>
</comment>
<name>A0A254N994_9BURK</name>
<dbReference type="PANTHER" id="PTHR11328:SF24">
    <property type="entry name" value="MAJOR FACILITATOR SUPERFAMILY (MFS) PROFILE DOMAIN-CONTAINING PROTEIN"/>
    <property type="match status" value="1"/>
</dbReference>
<feature type="transmembrane region" description="Helical" evidence="2">
    <location>
        <begin position="37"/>
        <end position="58"/>
    </location>
</feature>
<dbReference type="SUPFAM" id="SSF103473">
    <property type="entry name" value="MFS general substrate transporter"/>
    <property type="match status" value="1"/>
</dbReference>
<dbReference type="InterPro" id="IPR036259">
    <property type="entry name" value="MFS_trans_sf"/>
</dbReference>
<dbReference type="GO" id="GO:0008643">
    <property type="term" value="P:carbohydrate transport"/>
    <property type="evidence" value="ECO:0007669"/>
    <property type="project" value="InterPro"/>
</dbReference>
<feature type="transmembrane region" description="Helical" evidence="2">
    <location>
        <begin position="386"/>
        <end position="408"/>
    </location>
</feature>
<dbReference type="Pfam" id="PF13347">
    <property type="entry name" value="MFS_2"/>
    <property type="match status" value="2"/>
</dbReference>
<comment type="similarity">
    <text evidence="1">Belongs to the sodium:galactoside symporter (TC 2.A.2) family.</text>
</comment>
<dbReference type="AlphaFoldDB" id="A0A254N994"/>
<dbReference type="GO" id="GO:0015293">
    <property type="term" value="F:symporter activity"/>
    <property type="evidence" value="ECO:0007669"/>
    <property type="project" value="InterPro"/>
</dbReference>
<dbReference type="OrthoDB" id="181905at2"/>
<feature type="transmembrane region" description="Helical" evidence="2">
    <location>
        <begin position="218"/>
        <end position="239"/>
    </location>
</feature>
<dbReference type="Proteomes" id="UP000197446">
    <property type="component" value="Unassembled WGS sequence"/>
</dbReference>
<feature type="transmembrane region" description="Helical" evidence="2">
    <location>
        <begin position="304"/>
        <end position="327"/>
    </location>
</feature>
<feature type="transmembrane region" description="Helical" evidence="2">
    <location>
        <begin position="354"/>
        <end position="374"/>
    </location>
</feature>
<organism evidence="3 4">
    <name type="scientific">Roseateles puraquae</name>
    <dbReference type="NCBI Taxonomy" id="431059"/>
    <lineage>
        <taxon>Bacteria</taxon>
        <taxon>Pseudomonadati</taxon>
        <taxon>Pseudomonadota</taxon>
        <taxon>Betaproteobacteria</taxon>
        <taxon>Burkholderiales</taxon>
        <taxon>Sphaerotilaceae</taxon>
        <taxon>Roseateles</taxon>
    </lineage>
</organism>
<evidence type="ECO:0000256" key="1">
    <source>
        <dbReference type="ARBA" id="ARBA00009617"/>
    </source>
</evidence>
<dbReference type="GO" id="GO:0005886">
    <property type="term" value="C:plasma membrane"/>
    <property type="evidence" value="ECO:0007669"/>
    <property type="project" value="TreeGrafter"/>
</dbReference>
<feature type="transmembrane region" description="Helical" evidence="2">
    <location>
        <begin position="79"/>
        <end position="101"/>
    </location>
</feature>
<dbReference type="EMBL" id="NISI01000002">
    <property type="protein sequence ID" value="OWR04599.1"/>
    <property type="molecule type" value="Genomic_DNA"/>
</dbReference>